<dbReference type="EMBL" id="MN079351">
    <property type="protein sequence ID" value="QEA07751.1"/>
    <property type="molecule type" value="Genomic_DNA"/>
</dbReference>
<keyword evidence="1" id="KW-0472">Membrane</keyword>
<gene>
    <name evidence="2" type="ORF">KBTEX_04114</name>
</gene>
<reference evidence="2" key="1">
    <citation type="submission" date="2019-06" db="EMBL/GenBank/DDBJ databases">
        <authorList>
            <person name="Murdoch R.W."/>
            <person name="Fathepure B."/>
        </authorList>
    </citation>
    <scope>NUCLEOTIDE SEQUENCE</scope>
</reference>
<dbReference type="Pfam" id="PF02325">
    <property type="entry name" value="CCB3_YggT"/>
    <property type="match status" value="1"/>
</dbReference>
<dbReference type="AlphaFoldDB" id="A0A5B8RGI5"/>
<organism evidence="2">
    <name type="scientific">uncultured organism</name>
    <dbReference type="NCBI Taxonomy" id="155900"/>
    <lineage>
        <taxon>unclassified sequences</taxon>
        <taxon>environmental samples</taxon>
    </lineage>
</organism>
<feature type="transmembrane region" description="Helical" evidence="1">
    <location>
        <begin position="12"/>
        <end position="30"/>
    </location>
</feature>
<evidence type="ECO:0000256" key="1">
    <source>
        <dbReference type="SAM" id="Phobius"/>
    </source>
</evidence>
<dbReference type="InterPro" id="IPR003425">
    <property type="entry name" value="CCB3/YggT"/>
</dbReference>
<accession>A0A5B8RGI5</accession>
<evidence type="ECO:0008006" key="3">
    <source>
        <dbReference type="Google" id="ProtNLM"/>
    </source>
</evidence>
<keyword evidence="1" id="KW-1133">Transmembrane helix</keyword>
<keyword evidence="1" id="KW-0812">Transmembrane</keyword>
<protein>
    <recommendedName>
        <fullName evidence="3">YGGT family</fullName>
    </recommendedName>
</protein>
<proteinExistence type="predicted"/>
<name>A0A5B8RGI5_9ZZZZ</name>
<evidence type="ECO:0000313" key="2">
    <source>
        <dbReference type="EMBL" id="QEA07751.1"/>
    </source>
</evidence>
<sequence length="101" mass="11750">MTRSFLGKLINIIVEIIESILGIHILLKLFRANPDVPFVRWMFDLSAPILRPFRGIFDNMVFQDKYVLDLSALFALIIYGIVGYLVLLLISTVERGRKRRR</sequence>
<feature type="transmembrane region" description="Helical" evidence="1">
    <location>
        <begin position="70"/>
        <end position="93"/>
    </location>
</feature>
<dbReference type="GO" id="GO:0016020">
    <property type="term" value="C:membrane"/>
    <property type="evidence" value="ECO:0007669"/>
    <property type="project" value="InterPro"/>
</dbReference>